<dbReference type="GO" id="GO:0030154">
    <property type="term" value="P:cell differentiation"/>
    <property type="evidence" value="ECO:0007669"/>
    <property type="project" value="UniProtKB-KW"/>
</dbReference>
<dbReference type="PANTHER" id="PTHR24346">
    <property type="entry name" value="MAP/MICROTUBULE AFFINITY-REGULATING KINASE"/>
    <property type="match status" value="1"/>
</dbReference>
<evidence type="ECO:0000256" key="4">
    <source>
        <dbReference type="ARBA" id="ARBA00022723"/>
    </source>
</evidence>
<dbReference type="PROSITE" id="PS50011">
    <property type="entry name" value="PROTEIN_KINASE_DOM"/>
    <property type="match status" value="1"/>
</dbReference>
<sequence length="490" mass="54313">MKMKTKTEGGGIMAEVWSETQRLSDIANANADAYLLAKNGYMLGTEIGSGSYASISVVAKENLAYACKIVNMKHTSHEYRTRFLPREMSILGRLHHPNITQVFQIISEARRVFIIMELATGGDLLFKVQTLGRLSEAAAHYGHQVRERAATSRDVVKLSDFSFSRYCNDPADRRKKLYSETYCGSVAYAAPEVLQGIPYYPKKADMWSLGVVLFVMMTGALPYEEGNVLLQIRLQMSRAVPFPKYLESSHEYRNIVRLLLEPVTTLRATMGTVVKHPWMRLFPDPMKRLARSQHQRGGSSLLRGPVHEPGGAPLKPQRAVEDVLSYRSDLIATRPLFPGLLASRKPKATWSLRKGRSDGDAFVETNLSTSALNRRRDSATTVKAPGSRDPSSGPKVSEVRAFFDSLKTASSIHDNSGKTASSSRDNSRMRSGSSGRRGSQQRLSEVRYYEAFTEDTLGTRLPALDEEETFLLPYPGSSAGSTGSLANDNL</sequence>
<dbReference type="AlphaFoldDB" id="A0A9J6G2K6"/>
<gene>
    <name evidence="13" type="ORF">HPB48_012383</name>
</gene>
<dbReference type="GO" id="GO:0046872">
    <property type="term" value="F:metal ion binding"/>
    <property type="evidence" value="ECO:0007669"/>
    <property type="project" value="UniProtKB-KW"/>
</dbReference>
<dbReference type="SUPFAM" id="SSF56112">
    <property type="entry name" value="Protein kinase-like (PK-like)"/>
    <property type="match status" value="1"/>
</dbReference>
<keyword evidence="4" id="KW-0479">Metal-binding</keyword>
<feature type="compositionally biased region" description="Polar residues" evidence="11">
    <location>
        <begin position="411"/>
        <end position="420"/>
    </location>
</feature>
<dbReference type="GO" id="GO:0050321">
    <property type="term" value="F:tau-protein kinase activity"/>
    <property type="evidence" value="ECO:0007669"/>
    <property type="project" value="TreeGrafter"/>
</dbReference>
<evidence type="ECO:0000256" key="3">
    <source>
        <dbReference type="ARBA" id="ARBA00022553"/>
    </source>
</evidence>
<comment type="caution">
    <text evidence="13">The sequence shown here is derived from an EMBL/GenBank/DDBJ whole genome shotgun (WGS) entry which is preliminary data.</text>
</comment>
<evidence type="ECO:0000256" key="10">
    <source>
        <dbReference type="PROSITE-ProRule" id="PRU10141"/>
    </source>
</evidence>
<feature type="binding site" evidence="10">
    <location>
        <position position="68"/>
    </location>
    <ligand>
        <name>ATP</name>
        <dbReference type="ChEBI" id="CHEBI:30616"/>
    </ligand>
</feature>
<feature type="domain" description="Protein kinase" evidence="12">
    <location>
        <begin position="41"/>
        <end position="279"/>
    </location>
</feature>
<dbReference type="Gene3D" id="1.10.510.10">
    <property type="entry name" value="Transferase(Phosphotransferase) domain 1"/>
    <property type="match status" value="2"/>
</dbReference>
<evidence type="ECO:0000256" key="2">
    <source>
        <dbReference type="ARBA" id="ARBA00022473"/>
    </source>
</evidence>
<feature type="compositionally biased region" description="Polar residues" evidence="11">
    <location>
        <begin position="478"/>
        <end position="490"/>
    </location>
</feature>
<dbReference type="EMBL" id="JABSTR010000004">
    <property type="protein sequence ID" value="KAH9369307.1"/>
    <property type="molecule type" value="Genomic_DNA"/>
</dbReference>
<dbReference type="GO" id="GO:0005737">
    <property type="term" value="C:cytoplasm"/>
    <property type="evidence" value="ECO:0007669"/>
    <property type="project" value="TreeGrafter"/>
</dbReference>
<dbReference type="Proteomes" id="UP000821853">
    <property type="component" value="Chromosome 2"/>
</dbReference>
<feature type="region of interest" description="Disordered" evidence="11">
    <location>
        <begin position="292"/>
        <end position="316"/>
    </location>
</feature>
<dbReference type="VEuPathDB" id="VectorBase:HLOH_044097"/>
<dbReference type="InterPro" id="IPR017441">
    <property type="entry name" value="Protein_kinase_ATP_BS"/>
</dbReference>
<evidence type="ECO:0000256" key="1">
    <source>
        <dbReference type="ARBA" id="ARBA00001946"/>
    </source>
</evidence>
<keyword evidence="3" id="KW-0597">Phosphoprotein</keyword>
<feature type="region of interest" description="Disordered" evidence="11">
    <location>
        <begin position="372"/>
        <end position="397"/>
    </location>
</feature>
<dbReference type="GO" id="GO:0000226">
    <property type="term" value="P:microtubule cytoskeleton organization"/>
    <property type="evidence" value="ECO:0007669"/>
    <property type="project" value="TreeGrafter"/>
</dbReference>
<evidence type="ECO:0000256" key="9">
    <source>
        <dbReference type="ARBA" id="ARBA00022871"/>
    </source>
</evidence>
<evidence type="ECO:0000313" key="13">
    <source>
        <dbReference type="EMBL" id="KAH9369307.1"/>
    </source>
</evidence>
<proteinExistence type="predicted"/>
<evidence type="ECO:0000256" key="7">
    <source>
        <dbReference type="ARBA" id="ARBA00022840"/>
    </source>
</evidence>
<keyword evidence="14" id="KW-1185">Reference proteome</keyword>
<evidence type="ECO:0000256" key="11">
    <source>
        <dbReference type="SAM" id="MobiDB-lite"/>
    </source>
</evidence>
<dbReference type="GO" id="GO:0007283">
    <property type="term" value="P:spermatogenesis"/>
    <property type="evidence" value="ECO:0007669"/>
    <property type="project" value="UniProtKB-KW"/>
</dbReference>
<keyword evidence="6" id="KW-0221">Differentiation</keyword>
<feature type="region of interest" description="Disordered" evidence="11">
    <location>
        <begin position="471"/>
        <end position="490"/>
    </location>
</feature>
<dbReference type="Pfam" id="PF00069">
    <property type="entry name" value="Pkinase"/>
    <property type="match status" value="2"/>
</dbReference>
<keyword evidence="8" id="KW-0460">Magnesium</keyword>
<name>A0A9J6G2K6_HAELO</name>
<evidence type="ECO:0000313" key="14">
    <source>
        <dbReference type="Proteomes" id="UP000821853"/>
    </source>
</evidence>
<dbReference type="GO" id="GO:0005524">
    <property type="term" value="F:ATP binding"/>
    <property type="evidence" value="ECO:0007669"/>
    <property type="project" value="UniProtKB-UniRule"/>
</dbReference>
<dbReference type="InterPro" id="IPR000719">
    <property type="entry name" value="Prot_kinase_dom"/>
</dbReference>
<keyword evidence="7 10" id="KW-0067">ATP-binding</keyword>
<evidence type="ECO:0000256" key="5">
    <source>
        <dbReference type="ARBA" id="ARBA00022741"/>
    </source>
</evidence>
<keyword evidence="5 10" id="KW-0547">Nucleotide-binding</keyword>
<dbReference type="InterPro" id="IPR011009">
    <property type="entry name" value="Kinase-like_dom_sf"/>
</dbReference>
<protein>
    <recommendedName>
        <fullName evidence="12">Protein kinase domain-containing protein</fullName>
    </recommendedName>
</protein>
<feature type="region of interest" description="Disordered" evidence="11">
    <location>
        <begin position="411"/>
        <end position="443"/>
    </location>
</feature>
<reference evidence="13 14" key="1">
    <citation type="journal article" date="2020" name="Cell">
        <title>Large-Scale Comparative Analyses of Tick Genomes Elucidate Their Genetic Diversity and Vector Capacities.</title>
        <authorList>
            <consortium name="Tick Genome and Microbiome Consortium (TIGMIC)"/>
            <person name="Jia N."/>
            <person name="Wang J."/>
            <person name="Shi W."/>
            <person name="Du L."/>
            <person name="Sun Y."/>
            <person name="Zhan W."/>
            <person name="Jiang J.F."/>
            <person name="Wang Q."/>
            <person name="Zhang B."/>
            <person name="Ji P."/>
            <person name="Bell-Sakyi L."/>
            <person name="Cui X.M."/>
            <person name="Yuan T.T."/>
            <person name="Jiang B.G."/>
            <person name="Yang W.F."/>
            <person name="Lam T.T."/>
            <person name="Chang Q.C."/>
            <person name="Ding S.J."/>
            <person name="Wang X.J."/>
            <person name="Zhu J.G."/>
            <person name="Ruan X.D."/>
            <person name="Zhao L."/>
            <person name="Wei J.T."/>
            <person name="Ye R.Z."/>
            <person name="Que T.C."/>
            <person name="Du C.H."/>
            <person name="Zhou Y.H."/>
            <person name="Cheng J.X."/>
            <person name="Dai P.F."/>
            <person name="Guo W.B."/>
            <person name="Han X.H."/>
            <person name="Huang E.J."/>
            <person name="Li L.F."/>
            <person name="Wei W."/>
            <person name="Gao Y.C."/>
            <person name="Liu J.Z."/>
            <person name="Shao H.Z."/>
            <person name="Wang X."/>
            <person name="Wang C.C."/>
            <person name="Yang T.C."/>
            <person name="Huo Q.B."/>
            <person name="Li W."/>
            <person name="Chen H.Y."/>
            <person name="Chen S.E."/>
            <person name="Zhou L.G."/>
            <person name="Ni X.B."/>
            <person name="Tian J.H."/>
            <person name="Sheng Y."/>
            <person name="Liu T."/>
            <person name="Pan Y.S."/>
            <person name="Xia L.Y."/>
            <person name="Li J."/>
            <person name="Zhao F."/>
            <person name="Cao W.C."/>
        </authorList>
    </citation>
    <scope>NUCLEOTIDE SEQUENCE [LARGE SCALE GENOMIC DNA]</scope>
    <source>
        <strain evidence="13">HaeL-2018</strain>
    </source>
</reference>
<accession>A0A9J6G2K6</accession>
<evidence type="ECO:0000256" key="8">
    <source>
        <dbReference type="ARBA" id="ARBA00022842"/>
    </source>
</evidence>
<dbReference type="GO" id="GO:0035556">
    <property type="term" value="P:intracellular signal transduction"/>
    <property type="evidence" value="ECO:0007669"/>
    <property type="project" value="TreeGrafter"/>
</dbReference>
<organism evidence="13 14">
    <name type="scientific">Haemaphysalis longicornis</name>
    <name type="common">Bush tick</name>
    <dbReference type="NCBI Taxonomy" id="44386"/>
    <lineage>
        <taxon>Eukaryota</taxon>
        <taxon>Metazoa</taxon>
        <taxon>Ecdysozoa</taxon>
        <taxon>Arthropoda</taxon>
        <taxon>Chelicerata</taxon>
        <taxon>Arachnida</taxon>
        <taxon>Acari</taxon>
        <taxon>Parasitiformes</taxon>
        <taxon>Ixodida</taxon>
        <taxon>Ixodoidea</taxon>
        <taxon>Ixodidae</taxon>
        <taxon>Haemaphysalinae</taxon>
        <taxon>Haemaphysalis</taxon>
    </lineage>
</organism>
<keyword evidence="9" id="KW-0744">Spermatogenesis</keyword>
<dbReference type="PANTHER" id="PTHR24346:SF102">
    <property type="entry name" value="TESTIS-SPECIFIC SERINE_THREONINE-PROTEIN KINASE 1"/>
    <property type="match status" value="1"/>
</dbReference>
<evidence type="ECO:0000256" key="6">
    <source>
        <dbReference type="ARBA" id="ARBA00022782"/>
    </source>
</evidence>
<comment type="cofactor">
    <cofactor evidence="1">
        <name>Mg(2+)</name>
        <dbReference type="ChEBI" id="CHEBI:18420"/>
    </cofactor>
</comment>
<dbReference type="PROSITE" id="PS00107">
    <property type="entry name" value="PROTEIN_KINASE_ATP"/>
    <property type="match status" value="1"/>
</dbReference>
<evidence type="ECO:0000259" key="12">
    <source>
        <dbReference type="PROSITE" id="PS50011"/>
    </source>
</evidence>
<dbReference type="OrthoDB" id="6492282at2759"/>
<feature type="compositionally biased region" description="Low complexity" evidence="11">
    <location>
        <begin position="421"/>
        <end position="443"/>
    </location>
</feature>
<keyword evidence="2" id="KW-0217">Developmental protein</keyword>